<dbReference type="Proteomes" id="UP000008207">
    <property type="component" value="Chromosome"/>
</dbReference>
<organism evidence="1 2">
    <name type="scientific">Methylobacterium nodulans (strain LMG 21967 / CNCM I-2342 / ORS 2060)</name>
    <dbReference type="NCBI Taxonomy" id="460265"/>
    <lineage>
        <taxon>Bacteria</taxon>
        <taxon>Pseudomonadati</taxon>
        <taxon>Pseudomonadota</taxon>
        <taxon>Alphaproteobacteria</taxon>
        <taxon>Hyphomicrobiales</taxon>
        <taxon>Methylobacteriaceae</taxon>
        <taxon>Methylobacterium</taxon>
    </lineage>
</organism>
<evidence type="ECO:0000313" key="1">
    <source>
        <dbReference type="EMBL" id="ACL61682.1"/>
    </source>
</evidence>
<dbReference type="HOGENOM" id="CLU_187615_1_0_5"/>
<gene>
    <name evidence="1" type="ordered locus">Mnod_6937</name>
</gene>
<dbReference type="RefSeq" id="WP_015933246.1">
    <property type="nucleotide sequence ID" value="NC_011894.1"/>
</dbReference>
<proteinExistence type="predicted"/>
<dbReference type="OrthoDB" id="7997982at2"/>
<evidence type="ECO:0000313" key="2">
    <source>
        <dbReference type="Proteomes" id="UP000008207"/>
    </source>
</evidence>
<accession>B8IHL9</accession>
<dbReference type="AlphaFoldDB" id="B8IHL9"/>
<dbReference type="eggNOG" id="ENOG50311VC">
    <property type="taxonomic scope" value="Bacteria"/>
</dbReference>
<dbReference type="EMBL" id="CP001349">
    <property type="protein sequence ID" value="ACL61682.1"/>
    <property type="molecule type" value="Genomic_DNA"/>
</dbReference>
<dbReference type="KEGG" id="mno:Mnod_6937"/>
<name>B8IHL9_METNO</name>
<keyword evidence="2" id="KW-1185">Reference proteome</keyword>
<protein>
    <submittedName>
        <fullName evidence="1">Uncharacterized protein</fullName>
    </submittedName>
</protein>
<sequence length="74" mass="8406">MQVLDAYNVFRRREKPALRCAVRQDRPVPNFIRGDAWEFAGIAHTADPPAGFKSRAAREATSRAGYYLFYALNS</sequence>
<reference evidence="1 2" key="1">
    <citation type="submission" date="2009-01" db="EMBL/GenBank/DDBJ databases">
        <title>Complete sequence of chromosome of Methylobacterium nodulans ORS 2060.</title>
        <authorList>
            <consortium name="US DOE Joint Genome Institute"/>
            <person name="Lucas S."/>
            <person name="Copeland A."/>
            <person name="Lapidus A."/>
            <person name="Glavina del Rio T."/>
            <person name="Dalin E."/>
            <person name="Tice H."/>
            <person name="Bruce D."/>
            <person name="Goodwin L."/>
            <person name="Pitluck S."/>
            <person name="Sims D."/>
            <person name="Brettin T."/>
            <person name="Detter J.C."/>
            <person name="Han C."/>
            <person name="Larimer F."/>
            <person name="Land M."/>
            <person name="Hauser L."/>
            <person name="Kyrpides N."/>
            <person name="Ivanova N."/>
            <person name="Marx C.J."/>
            <person name="Richardson P."/>
        </authorList>
    </citation>
    <scope>NUCLEOTIDE SEQUENCE [LARGE SCALE GENOMIC DNA]</scope>
    <source>
        <strain evidence="2">LMG 21967 / CNCM I-2342 / ORS 2060</strain>
    </source>
</reference>